<dbReference type="CDD" id="cd11386">
    <property type="entry name" value="MCP_signal"/>
    <property type="match status" value="1"/>
</dbReference>
<accession>A0A511B233</accession>
<sequence>MLKWLENNAPIRQKVRIIILALLVISVVQFAVDQICDNFFFHQEGAQIIAQIAGVILQLALTLIIGSYAIRIIAVPFERITSMTERVAEGYIDSSVPYGERTDCSGRLARSLYKFIDSSTKQIKAQEEAAALAKKNIEAQEIFSKESERIRHLQSKTIENICAGMSIVIKGDLTFRFEEPFQEKFEDFRQDFNKLINTYRTSISQIASGAIMIDSGLSEISTAAEDLAERTDRQAANIAQSAISVNSITERVRESARASAQAREAAIGTREEAKAAATVMHAARDAMDAISASSRRVEAIVGVMEEMAFQTNILALNAGVEAARAGEAGRGFDVVAKEIRSLAHNSARSAKEIKSLILQAGEQVSQGVKLVGDTDSVIGNITTNVTRITKLLDGISSATSEQAQSLSEINSAIAEMDQATQRNAAMVEETSTASRSLTGEARELARVVRQFTFQDDASSEGNHQKPAHEYRQEDTFAHHGQDHHEFDYAE</sequence>
<feature type="domain" description="Methyl-accepting transducer" evidence="5">
    <location>
        <begin position="209"/>
        <end position="438"/>
    </location>
</feature>
<evidence type="ECO:0000256" key="3">
    <source>
        <dbReference type="PROSITE-ProRule" id="PRU00284"/>
    </source>
</evidence>
<keyword evidence="1" id="KW-0145">Chemotaxis</keyword>
<keyword evidence="3" id="KW-0807">Transducer</keyword>
<dbReference type="PANTHER" id="PTHR43531:SF11">
    <property type="entry name" value="METHYL-ACCEPTING CHEMOTAXIS PROTEIN 3"/>
    <property type="match status" value="1"/>
</dbReference>
<dbReference type="AlphaFoldDB" id="A0A511B233"/>
<dbReference type="SMART" id="SM00283">
    <property type="entry name" value="MA"/>
    <property type="match status" value="1"/>
</dbReference>
<dbReference type="EMBL" id="BJUZ01000003">
    <property type="protein sequence ID" value="GEK94516.1"/>
    <property type="molecule type" value="Genomic_DNA"/>
</dbReference>
<reference evidence="6 7" key="1">
    <citation type="submission" date="2019-07" db="EMBL/GenBank/DDBJ databases">
        <title>Whole genome shotgun sequence of Gluconobacter wancherniae NBRC 103581.</title>
        <authorList>
            <person name="Hosoyama A."/>
            <person name="Uohara A."/>
            <person name="Ohji S."/>
            <person name="Ichikawa N."/>
        </authorList>
    </citation>
    <scope>NUCLEOTIDE SEQUENCE [LARGE SCALE GENOMIC DNA]</scope>
    <source>
        <strain evidence="6 7">NBRC 103581</strain>
    </source>
</reference>
<keyword evidence="4" id="KW-0812">Transmembrane</keyword>
<dbReference type="Gene3D" id="1.10.287.950">
    <property type="entry name" value="Methyl-accepting chemotaxis protein"/>
    <property type="match status" value="1"/>
</dbReference>
<dbReference type="Pfam" id="PF00015">
    <property type="entry name" value="MCPsignal"/>
    <property type="match status" value="1"/>
</dbReference>
<dbReference type="SUPFAM" id="SSF58104">
    <property type="entry name" value="Methyl-accepting chemotaxis protein (MCP) signaling domain"/>
    <property type="match status" value="1"/>
</dbReference>
<dbReference type="PROSITE" id="PS50111">
    <property type="entry name" value="CHEMOTAXIS_TRANSDUC_2"/>
    <property type="match status" value="1"/>
</dbReference>
<evidence type="ECO:0000256" key="4">
    <source>
        <dbReference type="SAM" id="Phobius"/>
    </source>
</evidence>
<dbReference type="GO" id="GO:0016020">
    <property type="term" value="C:membrane"/>
    <property type="evidence" value="ECO:0007669"/>
    <property type="project" value="InterPro"/>
</dbReference>
<evidence type="ECO:0000259" key="5">
    <source>
        <dbReference type="PROSITE" id="PS50111"/>
    </source>
</evidence>
<dbReference type="OrthoDB" id="266313at2"/>
<evidence type="ECO:0000256" key="1">
    <source>
        <dbReference type="ARBA" id="ARBA00022500"/>
    </source>
</evidence>
<name>A0A511B233_9PROT</name>
<gene>
    <name evidence="6" type="ORF">GWA01_22860</name>
</gene>
<protein>
    <recommendedName>
        <fullName evidence="5">Methyl-accepting transducer domain-containing protein</fullName>
    </recommendedName>
</protein>
<dbReference type="GO" id="GO:0007165">
    <property type="term" value="P:signal transduction"/>
    <property type="evidence" value="ECO:0007669"/>
    <property type="project" value="UniProtKB-KW"/>
</dbReference>
<dbReference type="Gene3D" id="6.10.340.10">
    <property type="match status" value="1"/>
</dbReference>
<comment type="caution">
    <text evidence="6">The sequence shown here is derived from an EMBL/GenBank/DDBJ whole genome shotgun (WGS) entry which is preliminary data.</text>
</comment>
<keyword evidence="4" id="KW-1133">Transmembrane helix</keyword>
<dbReference type="GO" id="GO:0006935">
    <property type="term" value="P:chemotaxis"/>
    <property type="evidence" value="ECO:0007669"/>
    <property type="project" value="UniProtKB-KW"/>
</dbReference>
<comment type="similarity">
    <text evidence="2">Belongs to the methyl-accepting chemotaxis (MCP) protein family.</text>
</comment>
<organism evidence="6 7">
    <name type="scientific">Gluconobacter wancherniae NBRC 103581</name>
    <dbReference type="NCBI Taxonomy" id="656744"/>
    <lineage>
        <taxon>Bacteria</taxon>
        <taxon>Pseudomonadati</taxon>
        <taxon>Pseudomonadota</taxon>
        <taxon>Alphaproteobacteria</taxon>
        <taxon>Acetobacterales</taxon>
        <taxon>Acetobacteraceae</taxon>
        <taxon>Gluconobacter</taxon>
    </lineage>
</organism>
<evidence type="ECO:0000256" key="2">
    <source>
        <dbReference type="ARBA" id="ARBA00029447"/>
    </source>
</evidence>
<evidence type="ECO:0000313" key="7">
    <source>
        <dbReference type="Proteomes" id="UP000321230"/>
    </source>
</evidence>
<dbReference type="PANTHER" id="PTHR43531">
    <property type="entry name" value="PROTEIN ICFG"/>
    <property type="match status" value="1"/>
</dbReference>
<proteinExistence type="inferred from homology"/>
<dbReference type="InterPro" id="IPR004089">
    <property type="entry name" value="MCPsignal_dom"/>
</dbReference>
<dbReference type="Proteomes" id="UP000321230">
    <property type="component" value="Unassembled WGS sequence"/>
</dbReference>
<dbReference type="RefSeq" id="WP_146798109.1">
    <property type="nucleotide sequence ID" value="NZ_BARC01000002.1"/>
</dbReference>
<evidence type="ECO:0000313" key="6">
    <source>
        <dbReference type="EMBL" id="GEK94516.1"/>
    </source>
</evidence>
<dbReference type="InterPro" id="IPR051310">
    <property type="entry name" value="MCP_chemotaxis"/>
</dbReference>
<feature type="transmembrane region" description="Helical" evidence="4">
    <location>
        <begin position="49"/>
        <end position="70"/>
    </location>
</feature>
<keyword evidence="4" id="KW-0472">Membrane</keyword>
<keyword evidence="7" id="KW-1185">Reference proteome</keyword>